<evidence type="ECO:0000259" key="8">
    <source>
        <dbReference type="Pfam" id="PF20216"/>
    </source>
</evidence>
<dbReference type="GO" id="GO:0004252">
    <property type="term" value="F:serine-type endopeptidase activity"/>
    <property type="evidence" value="ECO:0007669"/>
    <property type="project" value="InterPro"/>
</dbReference>
<name>A0A7C9LAK1_9BACT</name>
<evidence type="ECO:0000256" key="4">
    <source>
        <dbReference type="ARBA" id="ARBA00023136"/>
    </source>
</evidence>
<dbReference type="InterPro" id="IPR035952">
    <property type="entry name" value="Rhomboid-like_sf"/>
</dbReference>
<evidence type="ECO:0000256" key="6">
    <source>
        <dbReference type="SAM" id="Phobius"/>
    </source>
</evidence>
<dbReference type="InterPro" id="IPR046483">
    <property type="entry name" value="DUF6576"/>
</dbReference>
<evidence type="ECO:0000256" key="2">
    <source>
        <dbReference type="ARBA" id="ARBA00022692"/>
    </source>
</evidence>
<feature type="transmembrane region" description="Helical" evidence="6">
    <location>
        <begin position="168"/>
        <end position="188"/>
    </location>
</feature>
<evidence type="ECO:0000259" key="7">
    <source>
        <dbReference type="Pfam" id="PF01694"/>
    </source>
</evidence>
<feature type="transmembrane region" description="Helical" evidence="6">
    <location>
        <begin position="50"/>
        <end position="75"/>
    </location>
</feature>
<dbReference type="EMBL" id="VVIQ01000006">
    <property type="protein sequence ID" value="MUL28054.1"/>
    <property type="molecule type" value="Genomic_DNA"/>
</dbReference>
<evidence type="ECO:0000256" key="1">
    <source>
        <dbReference type="ARBA" id="ARBA00004141"/>
    </source>
</evidence>
<organism evidence="9 10">
    <name type="scientific">Prevotella vespertina</name>
    <dbReference type="NCBI Taxonomy" id="2608404"/>
    <lineage>
        <taxon>Bacteria</taxon>
        <taxon>Pseudomonadati</taxon>
        <taxon>Bacteroidota</taxon>
        <taxon>Bacteroidia</taxon>
        <taxon>Bacteroidales</taxon>
        <taxon>Prevotellaceae</taxon>
        <taxon>Prevotella</taxon>
    </lineage>
</organism>
<reference evidence="9 10" key="1">
    <citation type="submission" date="2019-09" db="EMBL/GenBank/DDBJ databases">
        <title>Prevotella A2879 sp. nov., isolated from an abscess of a patient.</title>
        <authorList>
            <person name="Buhl M."/>
            <person name="Oberhettinger P."/>
        </authorList>
    </citation>
    <scope>NUCLEOTIDE SEQUENCE [LARGE SCALE GENOMIC DNA]</scope>
    <source>
        <strain evidence="9 10">A2879</strain>
    </source>
</reference>
<dbReference type="Pfam" id="PF01694">
    <property type="entry name" value="Rhomboid"/>
    <property type="match status" value="1"/>
</dbReference>
<evidence type="ECO:0000256" key="5">
    <source>
        <dbReference type="SAM" id="MobiDB-lite"/>
    </source>
</evidence>
<feature type="transmembrane region" description="Helical" evidence="6">
    <location>
        <begin position="132"/>
        <end position="156"/>
    </location>
</feature>
<proteinExistence type="predicted"/>
<evidence type="ECO:0000313" key="10">
    <source>
        <dbReference type="Proteomes" id="UP000482295"/>
    </source>
</evidence>
<dbReference type="PANTHER" id="PTHR43066">
    <property type="entry name" value="RHOMBOID-RELATED PROTEIN"/>
    <property type="match status" value="1"/>
</dbReference>
<sequence length="313" mass="35350">MLNIPIVTRNLLIINVLVFFASYVFGVIGIDFDNLFGLFYIGSSNFGVWQFLTSMFMHANIMHIATNMFMLWMFGSVIEHVWGPRKFLFYYIVCGIGGGLLQELAWYCMPFVMDTITVTRNGVSIDIPSVIYIQQTMAIGASGAVVGLLLAFGMLFPNERMFIIPIPVPIKAKWLVTGMIAIEIFSSFSPGSDIAHVVHVGGALTGFLLIMYWKRHPYSGYGNMSMHKGHQFFDRMKDSWEKHTGKVGTGGSNSSWGDSSQHNSTTQNSDWDYNAQKHREQEEIDRILDKIRKSGYDSLSKAEKQKLFDSSKK</sequence>
<dbReference type="InterPro" id="IPR022764">
    <property type="entry name" value="Peptidase_S54_rhomboid_dom"/>
</dbReference>
<feature type="region of interest" description="Disordered" evidence="5">
    <location>
        <begin position="243"/>
        <end position="278"/>
    </location>
</feature>
<dbReference type="Pfam" id="PF20216">
    <property type="entry name" value="DUF6576"/>
    <property type="match status" value="1"/>
</dbReference>
<feature type="compositionally biased region" description="Polar residues" evidence="5">
    <location>
        <begin position="252"/>
        <end position="271"/>
    </location>
</feature>
<dbReference type="Gene3D" id="1.20.1540.10">
    <property type="entry name" value="Rhomboid-like"/>
    <property type="match status" value="1"/>
</dbReference>
<keyword evidence="4 6" id="KW-0472">Membrane</keyword>
<dbReference type="GO" id="GO:0016020">
    <property type="term" value="C:membrane"/>
    <property type="evidence" value="ECO:0007669"/>
    <property type="project" value="UniProtKB-SubCell"/>
</dbReference>
<dbReference type="SUPFAM" id="SSF144091">
    <property type="entry name" value="Rhomboid-like"/>
    <property type="match status" value="1"/>
</dbReference>
<gene>
    <name evidence="9" type="ORF">F0475_07015</name>
</gene>
<keyword evidence="2 6" id="KW-0812">Transmembrane</keyword>
<comment type="caution">
    <text evidence="9">The sequence shown here is derived from an EMBL/GenBank/DDBJ whole genome shotgun (WGS) entry which is preliminary data.</text>
</comment>
<dbReference type="GO" id="GO:0006508">
    <property type="term" value="P:proteolysis"/>
    <property type="evidence" value="ECO:0007669"/>
    <property type="project" value="UniProtKB-KW"/>
</dbReference>
<keyword evidence="10" id="KW-1185">Reference proteome</keyword>
<keyword evidence="3 6" id="KW-1133">Transmembrane helix</keyword>
<feature type="domain" description="Peptidase S54 rhomboid" evidence="7">
    <location>
        <begin position="47"/>
        <end position="212"/>
    </location>
</feature>
<evidence type="ECO:0000256" key="3">
    <source>
        <dbReference type="ARBA" id="ARBA00022989"/>
    </source>
</evidence>
<evidence type="ECO:0000313" key="9">
    <source>
        <dbReference type="EMBL" id="MUL28054.1"/>
    </source>
</evidence>
<keyword evidence="9" id="KW-0378">Hydrolase</keyword>
<dbReference type="RefSeq" id="WP_317163202.1">
    <property type="nucleotide sequence ID" value="NZ_VVIQ01000006.1"/>
</dbReference>
<dbReference type="AlphaFoldDB" id="A0A7C9LAK1"/>
<accession>A0A7C9LAK1</accession>
<feature type="domain" description="DUF6576" evidence="8">
    <location>
        <begin position="270"/>
        <end position="313"/>
    </location>
</feature>
<comment type="subcellular location">
    <subcellularLocation>
        <location evidence="1">Membrane</location>
        <topology evidence="1">Multi-pass membrane protein</topology>
    </subcellularLocation>
</comment>
<keyword evidence="9" id="KW-0645">Protease</keyword>
<feature type="transmembrane region" description="Helical" evidence="6">
    <location>
        <begin position="194"/>
        <end position="213"/>
    </location>
</feature>
<protein>
    <submittedName>
        <fullName evidence="9">Rhomboid family intramembrane serine protease</fullName>
    </submittedName>
</protein>
<feature type="transmembrane region" description="Helical" evidence="6">
    <location>
        <begin position="87"/>
        <end position="112"/>
    </location>
</feature>
<dbReference type="PANTHER" id="PTHR43066:SF11">
    <property type="entry name" value="PEPTIDASE S54 RHOMBOID DOMAIN-CONTAINING PROTEIN"/>
    <property type="match status" value="1"/>
</dbReference>
<dbReference type="Proteomes" id="UP000482295">
    <property type="component" value="Unassembled WGS sequence"/>
</dbReference>
<feature type="transmembrane region" description="Helical" evidence="6">
    <location>
        <begin position="12"/>
        <end position="30"/>
    </location>
</feature>